<dbReference type="AlphaFoldDB" id="A0AAV5EZX2"/>
<dbReference type="PANTHER" id="PTHR32191">
    <property type="entry name" value="TETRASPANIN-8-RELATED"/>
    <property type="match status" value="1"/>
</dbReference>
<gene>
    <name evidence="7" type="primary">gb16248</name>
    <name evidence="7" type="ORF">PR202_gb16248</name>
</gene>
<evidence type="ECO:0000256" key="5">
    <source>
        <dbReference type="ARBA" id="ARBA00023136"/>
    </source>
</evidence>
<feature type="transmembrane region" description="Helical" evidence="6">
    <location>
        <begin position="82"/>
        <end position="103"/>
    </location>
</feature>
<feature type="transmembrane region" description="Helical" evidence="6">
    <location>
        <begin position="12"/>
        <end position="35"/>
    </location>
</feature>
<feature type="transmembrane region" description="Helical" evidence="6">
    <location>
        <begin position="41"/>
        <end position="62"/>
    </location>
</feature>
<dbReference type="InterPro" id="IPR044991">
    <property type="entry name" value="TET_plant"/>
</dbReference>
<reference evidence="7" key="2">
    <citation type="submission" date="2021-12" db="EMBL/GenBank/DDBJ databases">
        <title>Resequencing data analysis of finger millet.</title>
        <authorList>
            <person name="Hatakeyama M."/>
            <person name="Aluri S."/>
            <person name="Balachadran M.T."/>
            <person name="Sivarajan S.R."/>
            <person name="Poveda L."/>
            <person name="Shimizu-Inatsugi R."/>
            <person name="Schlapbach R."/>
            <person name="Sreeman S.M."/>
            <person name="Shimizu K.K."/>
        </authorList>
    </citation>
    <scope>NUCLEOTIDE SEQUENCE</scope>
</reference>
<keyword evidence="3 6" id="KW-0812">Transmembrane</keyword>
<evidence type="ECO:0000256" key="3">
    <source>
        <dbReference type="ARBA" id="ARBA00022692"/>
    </source>
</evidence>
<keyword evidence="5 6" id="KW-0472">Membrane</keyword>
<evidence type="ECO:0000256" key="2">
    <source>
        <dbReference type="ARBA" id="ARBA00006840"/>
    </source>
</evidence>
<dbReference type="Proteomes" id="UP001054889">
    <property type="component" value="Unassembled WGS sequence"/>
</dbReference>
<proteinExistence type="inferred from homology"/>
<organism evidence="7 8">
    <name type="scientific">Eleusine coracana subsp. coracana</name>
    <dbReference type="NCBI Taxonomy" id="191504"/>
    <lineage>
        <taxon>Eukaryota</taxon>
        <taxon>Viridiplantae</taxon>
        <taxon>Streptophyta</taxon>
        <taxon>Embryophyta</taxon>
        <taxon>Tracheophyta</taxon>
        <taxon>Spermatophyta</taxon>
        <taxon>Magnoliopsida</taxon>
        <taxon>Liliopsida</taxon>
        <taxon>Poales</taxon>
        <taxon>Poaceae</taxon>
        <taxon>PACMAD clade</taxon>
        <taxon>Chloridoideae</taxon>
        <taxon>Cynodonteae</taxon>
        <taxon>Eleusininae</taxon>
        <taxon>Eleusine</taxon>
    </lineage>
</organism>
<evidence type="ECO:0000313" key="8">
    <source>
        <dbReference type="Proteomes" id="UP001054889"/>
    </source>
</evidence>
<comment type="caution">
    <text evidence="7">The sequence shown here is derived from an EMBL/GenBank/DDBJ whole genome shotgun (WGS) entry which is preliminary data.</text>
</comment>
<evidence type="ECO:0000256" key="4">
    <source>
        <dbReference type="ARBA" id="ARBA00022989"/>
    </source>
</evidence>
<evidence type="ECO:0000313" key="7">
    <source>
        <dbReference type="EMBL" id="GJN28158.1"/>
    </source>
</evidence>
<evidence type="ECO:0000256" key="6">
    <source>
        <dbReference type="SAM" id="Phobius"/>
    </source>
</evidence>
<dbReference type="GO" id="GO:0009734">
    <property type="term" value="P:auxin-activated signaling pathway"/>
    <property type="evidence" value="ECO:0007669"/>
    <property type="project" value="InterPro"/>
</dbReference>
<dbReference type="EMBL" id="BQKI01000080">
    <property type="protein sequence ID" value="GJN28158.1"/>
    <property type="molecule type" value="Genomic_DNA"/>
</dbReference>
<accession>A0AAV5EZX2</accession>
<dbReference type="GO" id="GO:0016020">
    <property type="term" value="C:membrane"/>
    <property type="evidence" value="ECO:0007669"/>
    <property type="project" value="UniProtKB-SubCell"/>
</dbReference>
<sequence length="217" mass="24689">MASDPEPDRHHLLTLYYLPLTSSLMLLLSGLYLAWRGSYGINFLQWGILATGLFLLAIFIVVDHEIPGCLNLTERQFMQIHFVGLLVATPVLLCLVIAVFYSIRIDVSISDTPDIEHMWARTPVREYDIADYDWPLRRSMANKQYWGTIAAVLRHDHVCDGMRPLVRDPKTGAYYVDLPSKKWPHDAGLSPIEHKILQTVSKAPVHMPAPRTSLVQE</sequence>
<keyword evidence="4 6" id="KW-1133">Transmembrane helix</keyword>
<protein>
    <submittedName>
        <fullName evidence="7">Uncharacterized protein</fullName>
    </submittedName>
</protein>
<reference evidence="7" key="1">
    <citation type="journal article" date="2018" name="DNA Res.">
        <title>Multiple hybrid de novo genome assembly of finger millet, an orphan allotetraploid crop.</title>
        <authorList>
            <person name="Hatakeyama M."/>
            <person name="Aluri S."/>
            <person name="Balachadran M.T."/>
            <person name="Sivarajan S.R."/>
            <person name="Patrignani A."/>
            <person name="Gruter S."/>
            <person name="Poveda L."/>
            <person name="Shimizu-Inatsugi R."/>
            <person name="Baeten J."/>
            <person name="Francoijs K.J."/>
            <person name="Nataraja K.N."/>
            <person name="Reddy Y.A.N."/>
            <person name="Phadnis S."/>
            <person name="Ravikumar R.L."/>
            <person name="Schlapbach R."/>
            <person name="Sreeman S.M."/>
            <person name="Shimizu K.K."/>
        </authorList>
    </citation>
    <scope>NUCLEOTIDE SEQUENCE</scope>
</reference>
<comment type="subcellular location">
    <subcellularLocation>
        <location evidence="1">Membrane</location>
    </subcellularLocation>
</comment>
<evidence type="ECO:0000256" key="1">
    <source>
        <dbReference type="ARBA" id="ARBA00004370"/>
    </source>
</evidence>
<comment type="similarity">
    <text evidence="2">Belongs to the tetraspanin (TM4SF) family.</text>
</comment>
<keyword evidence="8" id="KW-1185">Reference proteome</keyword>
<name>A0AAV5EZX2_ELECO</name>